<dbReference type="GO" id="GO:0006450">
    <property type="term" value="P:regulation of translational fidelity"/>
    <property type="evidence" value="ECO:0007669"/>
    <property type="project" value="InterPro"/>
</dbReference>
<dbReference type="Proteomes" id="UP000266262">
    <property type="component" value="Unassembled WGS sequence"/>
</dbReference>
<dbReference type="RefSeq" id="WP_022513103.1">
    <property type="nucleotide sequence ID" value="NZ_CP017037.1"/>
</dbReference>
<evidence type="ECO:0000256" key="3">
    <source>
        <dbReference type="ARBA" id="ARBA00024799"/>
    </source>
</evidence>
<dbReference type="EC" id="6.3.5.-" evidence="6"/>
<dbReference type="STRING" id="39950.BCB69_03740"/>
<dbReference type="Pfam" id="PF02686">
    <property type="entry name" value="GatC"/>
    <property type="match status" value="1"/>
</dbReference>
<dbReference type="HAMAP" id="MF_00122">
    <property type="entry name" value="GatC"/>
    <property type="match status" value="1"/>
</dbReference>
<evidence type="ECO:0000256" key="1">
    <source>
        <dbReference type="ARBA" id="ARBA00010757"/>
    </source>
</evidence>
<dbReference type="Proteomes" id="UP000094757">
    <property type="component" value="Chromosome"/>
</dbReference>
<evidence type="ECO:0000313" key="8">
    <source>
        <dbReference type="EMBL" id="RID94943.1"/>
    </source>
</evidence>
<accession>A0A1B3WDX0</accession>
<reference evidence="9" key="2">
    <citation type="submission" date="2016-08" db="EMBL/GenBank/DDBJ databases">
        <authorList>
            <person name="Holder M.E."/>
            <person name="Ajami N.J."/>
            <person name="Petrosino J.F."/>
        </authorList>
    </citation>
    <scope>NUCLEOTIDE SEQUENCE [LARGE SCALE GENOMIC DNA]</scope>
    <source>
        <strain evidence="9">F0677</strain>
    </source>
</reference>
<keyword evidence="7" id="KW-0808">Transferase</keyword>
<dbReference type="NCBIfam" id="TIGR00135">
    <property type="entry name" value="gatC"/>
    <property type="match status" value="1"/>
</dbReference>
<evidence type="ECO:0000256" key="4">
    <source>
        <dbReference type="ARBA" id="ARBA00047380"/>
    </source>
</evidence>
<protein>
    <recommendedName>
        <fullName evidence="6">Aspartyl/glutamyl-tRNA(Asn/Gln) amidotransferase subunit C</fullName>
        <shortName evidence="6">Asp/Glu-ADT subunit C</shortName>
        <ecNumber evidence="6">6.3.5.-</ecNumber>
    </recommendedName>
</protein>
<comment type="catalytic activity">
    <reaction evidence="5 6">
        <text>L-glutamyl-tRNA(Gln) + L-glutamine + ATP + H2O = L-glutaminyl-tRNA(Gln) + L-glutamate + ADP + phosphate + H(+)</text>
        <dbReference type="Rhea" id="RHEA:17521"/>
        <dbReference type="Rhea" id="RHEA-COMP:9681"/>
        <dbReference type="Rhea" id="RHEA-COMP:9684"/>
        <dbReference type="ChEBI" id="CHEBI:15377"/>
        <dbReference type="ChEBI" id="CHEBI:15378"/>
        <dbReference type="ChEBI" id="CHEBI:29985"/>
        <dbReference type="ChEBI" id="CHEBI:30616"/>
        <dbReference type="ChEBI" id="CHEBI:43474"/>
        <dbReference type="ChEBI" id="CHEBI:58359"/>
        <dbReference type="ChEBI" id="CHEBI:78520"/>
        <dbReference type="ChEBI" id="CHEBI:78521"/>
        <dbReference type="ChEBI" id="CHEBI:456216"/>
    </reaction>
</comment>
<evidence type="ECO:0000256" key="5">
    <source>
        <dbReference type="ARBA" id="ARBA00047913"/>
    </source>
</evidence>
<keyword evidence="6" id="KW-0547">Nucleotide-binding</keyword>
<organism evidence="7 9">
    <name type="scientific">Dialister pneumosintes</name>
    <dbReference type="NCBI Taxonomy" id="39950"/>
    <lineage>
        <taxon>Bacteria</taxon>
        <taxon>Bacillati</taxon>
        <taxon>Bacillota</taxon>
        <taxon>Negativicutes</taxon>
        <taxon>Veillonellales</taxon>
        <taxon>Veillonellaceae</taxon>
        <taxon>Dialister</taxon>
    </lineage>
</organism>
<sequence>MKITTEEVKKIALLSRLSFSEDELENLKDSMSGILTYMEELKQYDTEGVAPMAHAVEQFNVMREDIPDTSFTHEEALMNAPEQEDGYFKVKRII</sequence>
<keyword evidence="6" id="KW-0067">ATP-binding</keyword>
<dbReference type="SUPFAM" id="SSF141000">
    <property type="entry name" value="Glu-tRNAGln amidotransferase C subunit"/>
    <property type="match status" value="1"/>
</dbReference>
<keyword evidence="10" id="KW-1185">Reference proteome</keyword>
<evidence type="ECO:0000313" key="7">
    <source>
        <dbReference type="EMBL" id="AOH39151.1"/>
    </source>
</evidence>
<dbReference type="KEGG" id="dpn:BCB69_03740"/>
<comment type="function">
    <text evidence="3 6">Allows the formation of correctly charged Asn-tRNA(Asn) or Gln-tRNA(Gln) through the transamidation of misacylated Asp-tRNA(Asn) or Glu-tRNA(Gln) in organisms which lack either or both of asparaginyl-tRNA or glutaminyl-tRNA synthetases. The reaction takes place in the presence of glutamine and ATP through an activated phospho-Asp-tRNA(Asn) or phospho-Glu-tRNA(Gln).</text>
</comment>
<gene>
    <name evidence="6 8" type="primary">gatC</name>
    <name evidence="7" type="ORF">BCB69_03740</name>
    <name evidence="8" type="ORF">DX915_05600</name>
</gene>
<dbReference type="OrthoDB" id="9813938at2"/>
<dbReference type="GO" id="GO:0070681">
    <property type="term" value="P:glutaminyl-tRNAGln biosynthesis via transamidation"/>
    <property type="evidence" value="ECO:0007669"/>
    <property type="project" value="TreeGrafter"/>
</dbReference>
<dbReference type="PANTHER" id="PTHR15004:SF0">
    <property type="entry name" value="GLUTAMYL-TRNA(GLN) AMIDOTRANSFERASE SUBUNIT C, MITOCHONDRIAL"/>
    <property type="match status" value="1"/>
</dbReference>
<dbReference type="Gene3D" id="1.10.20.60">
    <property type="entry name" value="Glu-tRNAGln amidotransferase C subunit, N-terminal domain"/>
    <property type="match status" value="1"/>
</dbReference>
<keyword evidence="6" id="KW-0648">Protein biosynthesis</keyword>
<evidence type="ECO:0000256" key="6">
    <source>
        <dbReference type="HAMAP-Rule" id="MF_00122"/>
    </source>
</evidence>
<dbReference type="GO" id="GO:0016740">
    <property type="term" value="F:transferase activity"/>
    <property type="evidence" value="ECO:0007669"/>
    <property type="project" value="UniProtKB-KW"/>
</dbReference>
<reference evidence="8 10" key="3">
    <citation type="submission" date="2018-08" db="EMBL/GenBank/DDBJ databases">
        <title>Draft genome sequence of Dialister pneumosintes KCOM 1685.</title>
        <authorList>
            <person name="Kook J.-K."/>
            <person name="Park S.-N."/>
            <person name="Lim Y.K."/>
        </authorList>
    </citation>
    <scope>NUCLEOTIDE SEQUENCE [LARGE SCALE GENOMIC DNA]</scope>
    <source>
        <strain evidence="8 10">KCOM 1685</strain>
    </source>
</reference>
<dbReference type="InterPro" id="IPR003837">
    <property type="entry name" value="GatC"/>
</dbReference>
<dbReference type="EMBL" id="CP017037">
    <property type="protein sequence ID" value="AOH39151.1"/>
    <property type="molecule type" value="Genomic_DNA"/>
</dbReference>
<evidence type="ECO:0000256" key="2">
    <source>
        <dbReference type="ARBA" id="ARBA00011123"/>
    </source>
</evidence>
<proteinExistence type="inferred from homology"/>
<reference evidence="7" key="1">
    <citation type="submission" date="2016-08" db="EMBL/GenBank/DDBJ databases">
        <authorList>
            <person name="Seilhamer J.J."/>
        </authorList>
    </citation>
    <scope>NUCLEOTIDE SEQUENCE [LARGE SCALE GENOMIC DNA]</scope>
    <source>
        <strain evidence="7">F0677</strain>
    </source>
</reference>
<evidence type="ECO:0000313" key="9">
    <source>
        <dbReference type="Proteomes" id="UP000094757"/>
    </source>
</evidence>
<keyword evidence="6" id="KW-0436">Ligase</keyword>
<dbReference type="GO" id="GO:0005524">
    <property type="term" value="F:ATP binding"/>
    <property type="evidence" value="ECO:0007669"/>
    <property type="project" value="UniProtKB-KW"/>
</dbReference>
<name>A0A1B3WDX0_9FIRM</name>
<dbReference type="GO" id="GO:0006412">
    <property type="term" value="P:translation"/>
    <property type="evidence" value="ECO:0007669"/>
    <property type="project" value="UniProtKB-UniRule"/>
</dbReference>
<dbReference type="InterPro" id="IPR036113">
    <property type="entry name" value="Asp/Glu-ADT_sf_sub_c"/>
</dbReference>
<comment type="catalytic activity">
    <reaction evidence="4 6">
        <text>L-aspartyl-tRNA(Asn) + L-glutamine + ATP + H2O = L-asparaginyl-tRNA(Asn) + L-glutamate + ADP + phosphate + 2 H(+)</text>
        <dbReference type="Rhea" id="RHEA:14513"/>
        <dbReference type="Rhea" id="RHEA-COMP:9674"/>
        <dbReference type="Rhea" id="RHEA-COMP:9677"/>
        <dbReference type="ChEBI" id="CHEBI:15377"/>
        <dbReference type="ChEBI" id="CHEBI:15378"/>
        <dbReference type="ChEBI" id="CHEBI:29985"/>
        <dbReference type="ChEBI" id="CHEBI:30616"/>
        <dbReference type="ChEBI" id="CHEBI:43474"/>
        <dbReference type="ChEBI" id="CHEBI:58359"/>
        <dbReference type="ChEBI" id="CHEBI:78515"/>
        <dbReference type="ChEBI" id="CHEBI:78516"/>
        <dbReference type="ChEBI" id="CHEBI:456216"/>
    </reaction>
</comment>
<dbReference type="EMBL" id="QWKU01000001">
    <property type="protein sequence ID" value="RID94943.1"/>
    <property type="molecule type" value="Genomic_DNA"/>
</dbReference>
<comment type="similarity">
    <text evidence="1 6">Belongs to the GatC family.</text>
</comment>
<dbReference type="AlphaFoldDB" id="A0A1B3WDX0"/>
<dbReference type="GO" id="GO:0050567">
    <property type="term" value="F:glutaminyl-tRNA synthase (glutamine-hydrolyzing) activity"/>
    <property type="evidence" value="ECO:0007669"/>
    <property type="project" value="UniProtKB-UniRule"/>
</dbReference>
<evidence type="ECO:0000313" key="10">
    <source>
        <dbReference type="Proteomes" id="UP000266262"/>
    </source>
</evidence>
<dbReference type="PANTHER" id="PTHR15004">
    <property type="entry name" value="GLUTAMYL-TRNA(GLN) AMIDOTRANSFERASE SUBUNIT C, MITOCHONDRIAL"/>
    <property type="match status" value="1"/>
</dbReference>
<comment type="subunit">
    <text evidence="2 6">Heterotrimer of A, B and C subunits.</text>
</comment>